<name>A0A8B9AJ38_PHODC</name>
<dbReference type="GeneID" id="103709567"/>
<sequence>MKTQLPSSTFSPSLPRASDCRLFSHVSHSIATKGSPDGCNHEQTSTSWSDGNSHYQRYCCQYYWYWLWSWLNLPPRDGWRRGGGFGHGSAPPLLQDMMMNSLPSPAGFGGPFEEPFGVMLGAKREENTTMESIARRHGRNEEGRSAGAGGGNDGLTRDFLGLRAFSHRDILIWLGSTLA</sequence>
<organism evidence="1 2">
    <name type="scientific">Phoenix dactylifera</name>
    <name type="common">Date palm</name>
    <dbReference type="NCBI Taxonomy" id="42345"/>
    <lineage>
        <taxon>Eukaryota</taxon>
        <taxon>Viridiplantae</taxon>
        <taxon>Streptophyta</taxon>
        <taxon>Embryophyta</taxon>
        <taxon>Tracheophyta</taxon>
        <taxon>Spermatophyta</taxon>
        <taxon>Magnoliopsida</taxon>
        <taxon>Liliopsida</taxon>
        <taxon>Arecaceae</taxon>
        <taxon>Coryphoideae</taxon>
        <taxon>Phoeniceae</taxon>
        <taxon>Phoenix</taxon>
    </lineage>
</organism>
<reference evidence="1" key="1">
    <citation type="journal article" date="2019" name="Nat. Commun.">
        <title>Genome-wide association mapping of date palm fruit traits.</title>
        <authorList>
            <person name="Hazzouri K.M."/>
            <person name="Gros-Balthazard M."/>
            <person name="Flowers J.M."/>
            <person name="Copetti D."/>
            <person name="Lemansour A."/>
            <person name="Lebrun M."/>
            <person name="Masmoudi K."/>
            <person name="Ferrand S."/>
            <person name="Dhar M.I."/>
            <person name="Fresquez Z.A."/>
            <person name="Rosas U."/>
            <person name="Zhang J."/>
            <person name="Talag J."/>
            <person name="Lee S."/>
            <person name="Kudrna D."/>
            <person name="Powell R.F."/>
            <person name="Leitch I.J."/>
            <person name="Krueger R.R."/>
            <person name="Wing R.A."/>
            <person name="Amiri K.M.A."/>
            <person name="Purugganan M.D."/>
        </authorList>
    </citation>
    <scope>NUCLEOTIDE SEQUENCE [LARGE SCALE GENOMIC DNA]</scope>
    <source>
        <strain evidence="1">cv. Khalas</strain>
    </source>
</reference>
<dbReference type="AlphaFoldDB" id="A0A8B9AJ38"/>
<dbReference type="Proteomes" id="UP000228380">
    <property type="component" value="Chromosome 9"/>
</dbReference>
<evidence type="ECO:0000313" key="1">
    <source>
        <dbReference type="Proteomes" id="UP000228380"/>
    </source>
</evidence>
<protein>
    <submittedName>
        <fullName evidence="2">Uncharacterized protein LOC103709567</fullName>
    </submittedName>
</protein>
<gene>
    <name evidence="2" type="primary">LOC103709567</name>
</gene>
<dbReference type="RefSeq" id="XP_038986335.1">
    <property type="nucleotide sequence ID" value="XM_039130407.1"/>
</dbReference>
<evidence type="ECO:0000313" key="2">
    <source>
        <dbReference type="RefSeq" id="XP_038986335.1"/>
    </source>
</evidence>
<accession>A0A8B9AJ38</accession>
<reference evidence="2" key="2">
    <citation type="submission" date="2025-08" db="UniProtKB">
        <authorList>
            <consortium name="RefSeq"/>
        </authorList>
    </citation>
    <scope>IDENTIFICATION</scope>
    <source>
        <tissue evidence="2">Young leaves</tissue>
    </source>
</reference>
<proteinExistence type="predicted"/>
<dbReference type="KEGG" id="pda:103709567"/>
<keyword evidence="1" id="KW-1185">Reference proteome</keyword>